<name>A0ABN7X9L8_GIGMA</name>
<sequence length="43" mass="4856">IMTQINNIENSQYASNYIKILNELRCVGAHFAVNLPTIIFCGK</sequence>
<organism evidence="1 2">
    <name type="scientific">Gigaspora margarita</name>
    <dbReference type="NCBI Taxonomy" id="4874"/>
    <lineage>
        <taxon>Eukaryota</taxon>
        <taxon>Fungi</taxon>
        <taxon>Fungi incertae sedis</taxon>
        <taxon>Mucoromycota</taxon>
        <taxon>Glomeromycotina</taxon>
        <taxon>Glomeromycetes</taxon>
        <taxon>Diversisporales</taxon>
        <taxon>Gigasporaceae</taxon>
        <taxon>Gigaspora</taxon>
    </lineage>
</organism>
<evidence type="ECO:0000313" key="1">
    <source>
        <dbReference type="EMBL" id="CAG8851464.1"/>
    </source>
</evidence>
<dbReference type="EMBL" id="CAJVQB010106253">
    <property type="protein sequence ID" value="CAG8851464.1"/>
    <property type="molecule type" value="Genomic_DNA"/>
</dbReference>
<protein>
    <submittedName>
        <fullName evidence="1">22119_t:CDS:1</fullName>
    </submittedName>
</protein>
<accession>A0ABN7X9L8</accession>
<proteinExistence type="predicted"/>
<evidence type="ECO:0000313" key="2">
    <source>
        <dbReference type="Proteomes" id="UP000789901"/>
    </source>
</evidence>
<reference evidence="1 2" key="1">
    <citation type="submission" date="2021-06" db="EMBL/GenBank/DDBJ databases">
        <authorList>
            <person name="Kallberg Y."/>
            <person name="Tangrot J."/>
            <person name="Rosling A."/>
        </authorList>
    </citation>
    <scope>NUCLEOTIDE SEQUENCE [LARGE SCALE GENOMIC DNA]</scope>
    <source>
        <strain evidence="1 2">120-4 pot B 10/14</strain>
    </source>
</reference>
<gene>
    <name evidence="1" type="ORF">GMARGA_LOCUS40754</name>
</gene>
<keyword evidence="2" id="KW-1185">Reference proteome</keyword>
<dbReference type="Proteomes" id="UP000789901">
    <property type="component" value="Unassembled WGS sequence"/>
</dbReference>
<feature type="non-terminal residue" evidence="1">
    <location>
        <position position="1"/>
    </location>
</feature>
<comment type="caution">
    <text evidence="1">The sequence shown here is derived from an EMBL/GenBank/DDBJ whole genome shotgun (WGS) entry which is preliminary data.</text>
</comment>